<dbReference type="InterPro" id="IPR027450">
    <property type="entry name" value="AlkB-like"/>
</dbReference>
<dbReference type="InterPro" id="IPR037151">
    <property type="entry name" value="AlkB-like_sf"/>
</dbReference>
<feature type="compositionally biased region" description="Polar residues" evidence="2">
    <location>
        <begin position="419"/>
        <end position="440"/>
    </location>
</feature>
<reference evidence="4 5" key="1">
    <citation type="journal article" date="2015" name="Genome Biol. Evol.">
        <title>Comparative Genomics of a Bacterivorous Green Alga Reveals Evolutionary Causalities and Consequences of Phago-Mixotrophic Mode of Nutrition.</title>
        <authorList>
            <person name="Burns J.A."/>
            <person name="Paasch A."/>
            <person name="Narechania A."/>
            <person name="Kim E."/>
        </authorList>
    </citation>
    <scope>NUCLEOTIDE SEQUENCE [LARGE SCALE GENOMIC DNA]</scope>
    <source>
        <strain evidence="4 5">PLY_AMNH</strain>
    </source>
</reference>
<dbReference type="InterPro" id="IPR044842">
    <property type="entry name" value="ALKBH9B/ALKBH10B-like"/>
</dbReference>
<proteinExistence type="inferred from homology"/>
<sequence>MADVDDNEIEEGEIVEDGEIVEEEESPHSNQRGYYGGATYDRNEYDSERRSKYRRREPYHDTRHRYHEEEGRDYRGSSQYKRRHHSPEGRHSKRPRDPSVEHVLKEELPEPEEPLTKASRPASIEHRELEAGLRCALEPSEEDIHSMLKSRRRFECLRSIRDRSGRPLGVKNIVEGLSLHSGVLTAVEEKQLLAQIQAWAEAGRAGRLRGPTYCEPPSWRGGRAKGRITIQFGSCYKYDGSDDLKGSLPPSATDEVEGMPEVLEALVERLVRWKLLPRERWPDSAVISMYSADDCMLPCVDHDDYERPVCTLSLLSEASMVFSAVGTRGQEDGMTVALPAGSLAVLDGNSSKLAQNEITPVPERWVSITLRQLAEGANERLHRTRRTSPYSEDPLLSLKRMGASSASSTNPPSPSATTVLTSSSLPPEQTPQDQKQSAGVSATDGKHGSKSSKSSKSSNRVSKGALEEHDRKRQVELRALLLEEELEEEGLSPKEIQKRVAEFRQKEMAGL</sequence>
<protein>
    <recommendedName>
        <fullName evidence="3">CWF21 domain-containing protein</fullName>
    </recommendedName>
</protein>
<organism evidence="4 5">
    <name type="scientific">Cymbomonas tetramitiformis</name>
    <dbReference type="NCBI Taxonomy" id="36881"/>
    <lineage>
        <taxon>Eukaryota</taxon>
        <taxon>Viridiplantae</taxon>
        <taxon>Chlorophyta</taxon>
        <taxon>Pyramimonadophyceae</taxon>
        <taxon>Pyramimonadales</taxon>
        <taxon>Pyramimonadaceae</taxon>
        <taxon>Cymbomonas</taxon>
    </lineage>
</organism>
<feature type="compositionally biased region" description="Basic and acidic residues" evidence="2">
    <location>
        <begin position="86"/>
        <end position="108"/>
    </location>
</feature>
<feature type="region of interest" description="Disordered" evidence="2">
    <location>
        <begin position="1"/>
        <end position="124"/>
    </location>
</feature>
<feature type="region of interest" description="Disordered" evidence="2">
    <location>
        <begin position="400"/>
        <end position="473"/>
    </location>
</feature>
<evidence type="ECO:0000313" key="5">
    <source>
        <dbReference type="Proteomes" id="UP001190700"/>
    </source>
</evidence>
<dbReference type="PANTHER" id="PTHR31447">
    <property type="entry name" value="HYDROXYPROLINE-RICH GLYCOPROTEIN FAMILY PROTEIN-RELATED"/>
    <property type="match status" value="1"/>
</dbReference>
<dbReference type="Pfam" id="PF08312">
    <property type="entry name" value="cwf21"/>
    <property type="match status" value="1"/>
</dbReference>
<dbReference type="EMBL" id="LGRX02006547">
    <property type="protein sequence ID" value="KAK3276463.1"/>
    <property type="molecule type" value="Genomic_DNA"/>
</dbReference>
<comment type="similarity">
    <text evidence="1">Belongs to the alkB family.</text>
</comment>
<evidence type="ECO:0000259" key="3">
    <source>
        <dbReference type="SMART" id="SM01115"/>
    </source>
</evidence>
<evidence type="ECO:0000256" key="2">
    <source>
        <dbReference type="SAM" id="MobiDB-lite"/>
    </source>
</evidence>
<accession>A0AAE0GEA4</accession>
<dbReference type="AlphaFoldDB" id="A0AAE0GEA4"/>
<keyword evidence="5" id="KW-1185">Reference proteome</keyword>
<name>A0AAE0GEA4_9CHLO</name>
<feature type="domain" description="CWF21" evidence="3">
    <location>
        <begin position="467"/>
        <end position="509"/>
    </location>
</feature>
<dbReference type="PANTHER" id="PTHR31447:SF23">
    <property type="entry name" value="2-OXOGLUTARATE AND FE(II)-DEPENDENT OXYGENASE SUPERFAMILY PROTEIN"/>
    <property type="match status" value="1"/>
</dbReference>
<gene>
    <name evidence="4" type="ORF">CYMTET_15462</name>
</gene>
<dbReference type="SUPFAM" id="SSF51197">
    <property type="entry name" value="Clavaminate synthase-like"/>
    <property type="match status" value="1"/>
</dbReference>
<dbReference type="Proteomes" id="UP001190700">
    <property type="component" value="Unassembled WGS sequence"/>
</dbReference>
<dbReference type="GO" id="GO:0006402">
    <property type="term" value="P:mRNA catabolic process"/>
    <property type="evidence" value="ECO:0007669"/>
    <property type="project" value="InterPro"/>
</dbReference>
<dbReference type="SMART" id="SM01115">
    <property type="entry name" value="cwf21"/>
    <property type="match status" value="1"/>
</dbReference>
<evidence type="ECO:0000256" key="1">
    <source>
        <dbReference type="ARBA" id="ARBA00007879"/>
    </source>
</evidence>
<feature type="compositionally biased region" description="Acidic residues" evidence="2">
    <location>
        <begin position="1"/>
        <end position="25"/>
    </location>
</feature>
<evidence type="ECO:0000313" key="4">
    <source>
        <dbReference type="EMBL" id="KAK3276463.1"/>
    </source>
</evidence>
<dbReference type="Pfam" id="PF13532">
    <property type="entry name" value="2OG-FeII_Oxy_2"/>
    <property type="match status" value="1"/>
</dbReference>
<dbReference type="InterPro" id="IPR013170">
    <property type="entry name" value="mRNA_splic_Cwf21_dom"/>
</dbReference>
<dbReference type="GO" id="GO:0032451">
    <property type="term" value="F:demethylase activity"/>
    <property type="evidence" value="ECO:0007669"/>
    <property type="project" value="InterPro"/>
</dbReference>
<feature type="compositionally biased region" description="Basic and acidic residues" evidence="2">
    <location>
        <begin position="41"/>
        <end position="75"/>
    </location>
</feature>
<dbReference type="GO" id="GO:0003729">
    <property type="term" value="F:mRNA binding"/>
    <property type="evidence" value="ECO:0007669"/>
    <property type="project" value="InterPro"/>
</dbReference>
<feature type="compositionally biased region" description="Low complexity" evidence="2">
    <location>
        <begin position="403"/>
        <end position="418"/>
    </location>
</feature>
<comment type="caution">
    <text evidence="4">The sequence shown here is derived from an EMBL/GenBank/DDBJ whole genome shotgun (WGS) entry which is preliminary data.</text>
</comment>
<dbReference type="GO" id="GO:0005634">
    <property type="term" value="C:nucleus"/>
    <property type="evidence" value="ECO:0007669"/>
    <property type="project" value="UniProtKB-ARBA"/>
</dbReference>
<dbReference type="Gene3D" id="2.60.120.590">
    <property type="entry name" value="Alpha-ketoglutarate-dependent dioxygenase AlkB-like"/>
    <property type="match status" value="1"/>
</dbReference>